<protein>
    <recommendedName>
        <fullName evidence="3">Ferric siderophore reductase C-terminal domain-containing protein</fullName>
    </recommendedName>
</protein>
<dbReference type="RefSeq" id="WP_094153555.1">
    <property type="nucleotide sequence ID" value="NZ_CP020028.1"/>
</dbReference>
<reference evidence="1 2" key="1">
    <citation type="submission" date="2017-03" db="EMBL/GenBank/DDBJ databases">
        <title>Complete genome sequence of Paenibacillus Kribbensis producing bioflocculants.</title>
        <authorList>
            <person name="Lee H.-G."/>
            <person name="Oh H.-M."/>
        </authorList>
    </citation>
    <scope>NUCLEOTIDE SEQUENCE [LARGE SCALE GENOMIC DNA]</scope>
    <source>
        <strain evidence="1 2">AM49</strain>
    </source>
</reference>
<dbReference type="Proteomes" id="UP000214666">
    <property type="component" value="Chromosome"/>
</dbReference>
<sequence length="267" mass="30638">MRPLDYDQLEQLAKIVTDTPADAVYSGPVAEWLEPEKARSVLEYYGELLQAEDLLTAAVYLVNQLRGLVFAQHFMVSLCERRLDLSISNLRIHICCEGNSPSISLQVIDPTELDNARQDGEKHSSEQAQQALRDFYSLQLRPILEALAAAGGVSMGQMWGQIPLTLLYFKDRIQPMLTDSQDVKRFEQDFDYVTRELEGEVFGRKRNPFTVRLVELDNPYRPGENTYMKPSCCQYYKTGGGQRYCYACPRMSASEREERRREVLTSR</sequence>
<dbReference type="EMBL" id="CP020028">
    <property type="protein sequence ID" value="ASR45522.1"/>
    <property type="molecule type" value="Genomic_DNA"/>
</dbReference>
<evidence type="ECO:0000313" key="1">
    <source>
        <dbReference type="EMBL" id="ASR45522.1"/>
    </source>
</evidence>
<proteinExistence type="predicted"/>
<evidence type="ECO:0000313" key="2">
    <source>
        <dbReference type="Proteomes" id="UP000214666"/>
    </source>
</evidence>
<evidence type="ECO:0008006" key="3">
    <source>
        <dbReference type="Google" id="ProtNLM"/>
    </source>
</evidence>
<keyword evidence="2" id="KW-1185">Reference proteome</keyword>
<accession>A0A222WHP3</accession>
<name>A0A222WHP3_9BACL</name>
<organism evidence="1 2">
    <name type="scientific">Paenibacillus kribbensis</name>
    <dbReference type="NCBI Taxonomy" id="172713"/>
    <lineage>
        <taxon>Bacteria</taxon>
        <taxon>Bacillati</taxon>
        <taxon>Bacillota</taxon>
        <taxon>Bacilli</taxon>
        <taxon>Bacillales</taxon>
        <taxon>Paenibacillaceae</taxon>
        <taxon>Paenibacillus</taxon>
    </lineage>
</organism>
<gene>
    <name evidence="1" type="ORF">B4V02_01770</name>
</gene>
<dbReference type="OrthoDB" id="2819999at2"/>
<dbReference type="AlphaFoldDB" id="A0A222WHP3"/>
<dbReference type="STRING" id="172713.GCA_001705305_02775"/>
<dbReference type="KEGG" id="pkb:B4V02_01770"/>